<dbReference type="PANTHER" id="PTHR31690:SF4">
    <property type="entry name" value="FUCOSE MUTAROTASE"/>
    <property type="match status" value="1"/>
</dbReference>
<dbReference type="RefSeq" id="WP_179635648.1">
    <property type="nucleotide sequence ID" value="NZ_JACCFH010000001.1"/>
</dbReference>
<gene>
    <name evidence="4" type="ORF">BDD16_004081</name>
</gene>
<dbReference type="Proteomes" id="UP000518288">
    <property type="component" value="Unassembled WGS sequence"/>
</dbReference>
<dbReference type="EC" id="5.1.3.29" evidence="4"/>
<dbReference type="Pfam" id="PF05025">
    <property type="entry name" value="RbsD_FucU"/>
    <property type="match status" value="1"/>
</dbReference>
<dbReference type="GO" id="GO:0062193">
    <property type="term" value="F:D-ribose pyranase activity"/>
    <property type="evidence" value="ECO:0007669"/>
    <property type="project" value="UniProtKB-EC"/>
</dbReference>
<keyword evidence="5" id="KW-1185">Reference proteome</keyword>
<dbReference type="EMBL" id="JACCFH010000001">
    <property type="protein sequence ID" value="NYG35095.1"/>
    <property type="molecule type" value="Genomic_DNA"/>
</dbReference>
<name>A0A7Y9R0T4_9BURK</name>
<dbReference type="AlphaFoldDB" id="A0A7Y9R0T4"/>
<keyword evidence="2 4" id="KW-0413">Isomerase</keyword>
<sequence length="156" mass="16851">MLKGIDPLLTPQLLQVLAEMGHGDEIIVADANFTAASLGIGPDGRRKPIIHLPGAGIQRTAQALLSLLPLDAAVTQPIAYMKVCDTPDGYRSRLQREVIALIETDGHAHGEQCEAVERFAFYDRVRTAFAIVLTGDLQPYGNFLFKKGVIGEALDA</sequence>
<proteinExistence type="predicted"/>
<dbReference type="Gene3D" id="3.40.1650.10">
    <property type="entry name" value="RbsD-like domain"/>
    <property type="match status" value="1"/>
</dbReference>
<comment type="catalytic activity">
    <reaction evidence="1">
        <text>beta-D-ribopyranose = beta-D-ribofuranose</text>
        <dbReference type="Rhea" id="RHEA:25432"/>
        <dbReference type="ChEBI" id="CHEBI:27476"/>
        <dbReference type="ChEBI" id="CHEBI:47002"/>
        <dbReference type="EC" id="5.4.99.62"/>
    </reaction>
</comment>
<dbReference type="GO" id="GO:0042806">
    <property type="term" value="F:fucose binding"/>
    <property type="evidence" value="ECO:0007669"/>
    <property type="project" value="TreeGrafter"/>
</dbReference>
<dbReference type="GO" id="GO:0036373">
    <property type="term" value="F:L-fucose mutarotase activity"/>
    <property type="evidence" value="ECO:0007669"/>
    <property type="project" value="UniProtKB-EC"/>
</dbReference>
<evidence type="ECO:0000313" key="4">
    <source>
        <dbReference type="EMBL" id="NYG35095.1"/>
    </source>
</evidence>
<dbReference type="InterPro" id="IPR050443">
    <property type="entry name" value="RbsD/FucU_mutarotase"/>
</dbReference>
<dbReference type="GO" id="GO:0006004">
    <property type="term" value="P:fucose metabolic process"/>
    <property type="evidence" value="ECO:0007669"/>
    <property type="project" value="TreeGrafter"/>
</dbReference>
<comment type="catalytic activity">
    <reaction evidence="3">
        <text>alpha-L-fucose = beta-L-fucose</text>
        <dbReference type="Rhea" id="RHEA:25580"/>
        <dbReference type="ChEBI" id="CHEBI:42548"/>
        <dbReference type="ChEBI" id="CHEBI:42589"/>
        <dbReference type="EC" id="5.1.3.29"/>
    </reaction>
</comment>
<dbReference type="SUPFAM" id="SSF102546">
    <property type="entry name" value="RbsD-like"/>
    <property type="match status" value="1"/>
</dbReference>
<organism evidence="4 5">
    <name type="scientific">Sphaerotilus montanus</name>
    <dbReference type="NCBI Taxonomy" id="522889"/>
    <lineage>
        <taxon>Bacteria</taxon>
        <taxon>Pseudomonadati</taxon>
        <taxon>Pseudomonadota</taxon>
        <taxon>Betaproteobacteria</taxon>
        <taxon>Burkholderiales</taxon>
        <taxon>Sphaerotilaceae</taxon>
        <taxon>Sphaerotilus</taxon>
    </lineage>
</organism>
<dbReference type="PANTHER" id="PTHR31690">
    <property type="entry name" value="FUCOSE MUTAROTASE"/>
    <property type="match status" value="1"/>
</dbReference>
<evidence type="ECO:0000313" key="5">
    <source>
        <dbReference type="Proteomes" id="UP000518288"/>
    </source>
</evidence>
<reference evidence="4 5" key="1">
    <citation type="submission" date="2020-07" db="EMBL/GenBank/DDBJ databases">
        <title>Genomic Encyclopedia of Archaeal and Bacterial Type Strains, Phase II (KMG-II): from individual species to whole genera.</title>
        <authorList>
            <person name="Goeker M."/>
        </authorList>
    </citation>
    <scope>NUCLEOTIDE SEQUENCE [LARGE SCALE GENOMIC DNA]</scope>
    <source>
        <strain evidence="4 5">DSM 21226</strain>
    </source>
</reference>
<evidence type="ECO:0000256" key="1">
    <source>
        <dbReference type="ARBA" id="ARBA00000223"/>
    </source>
</evidence>
<evidence type="ECO:0000256" key="3">
    <source>
        <dbReference type="ARBA" id="ARBA00036324"/>
    </source>
</evidence>
<dbReference type="InterPro" id="IPR023750">
    <property type="entry name" value="RbsD-like_sf"/>
</dbReference>
<accession>A0A7Y9R0T4</accession>
<protein>
    <submittedName>
        <fullName evidence="4">L-fucose mutarotase</fullName>
        <ecNumber evidence="4">5.1.3.29</ecNumber>
    </submittedName>
</protein>
<comment type="caution">
    <text evidence="4">The sequence shown here is derived from an EMBL/GenBank/DDBJ whole genome shotgun (WGS) entry which is preliminary data.</text>
</comment>
<evidence type="ECO:0000256" key="2">
    <source>
        <dbReference type="ARBA" id="ARBA00023235"/>
    </source>
</evidence>
<dbReference type="InterPro" id="IPR007721">
    <property type="entry name" value="RbsD_FucU"/>
</dbReference>